<evidence type="ECO:0000256" key="2">
    <source>
        <dbReference type="SAM" id="MobiDB-lite"/>
    </source>
</evidence>
<dbReference type="InterPro" id="IPR012337">
    <property type="entry name" value="RNaseH-like_sf"/>
</dbReference>
<dbReference type="SUPFAM" id="SSF48295">
    <property type="entry name" value="TrpR-like"/>
    <property type="match status" value="2"/>
</dbReference>
<dbReference type="PANTHER" id="PTHR33795:SF1">
    <property type="entry name" value="INSERTION ELEMENT IS150 PROTEIN INSJ"/>
    <property type="match status" value="1"/>
</dbReference>
<name>A0A2S0K115_LYSSH</name>
<protein>
    <submittedName>
        <fullName evidence="7">Integrase catalytic subunit</fullName>
    </submittedName>
</protein>
<keyword evidence="3" id="KW-0472">Membrane</keyword>
<proteinExistence type="inferred from homology"/>
<feature type="domain" description="Integrase catalytic" evidence="4">
    <location>
        <begin position="248"/>
        <end position="298"/>
    </location>
</feature>
<dbReference type="InterPro" id="IPR010921">
    <property type="entry name" value="Trp_repressor/repl_initiator"/>
</dbReference>
<dbReference type="EMBL" id="CP019980">
    <property type="protein sequence ID" value="AVK97090.1"/>
    <property type="molecule type" value="Genomic_DNA"/>
</dbReference>
<evidence type="ECO:0000313" key="7">
    <source>
        <dbReference type="EMBL" id="SUV17050.1"/>
    </source>
</evidence>
<dbReference type="GO" id="GO:0015074">
    <property type="term" value="P:DNA integration"/>
    <property type="evidence" value="ECO:0007669"/>
    <property type="project" value="InterPro"/>
</dbReference>
<feature type="region of interest" description="Disordered" evidence="2">
    <location>
        <begin position="170"/>
        <end position="199"/>
    </location>
</feature>
<dbReference type="SUPFAM" id="SSF53098">
    <property type="entry name" value="Ribonuclease H-like"/>
    <property type="match status" value="1"/>
</dbReference>
<comment type="similarity">
    <text evidence="1">Belongs to the IS150/IS1296 orfA family.</text>
</comment>
<feature type="transmembrane region" description="Helical" evidence="3">
    <location>
        <begin position="6"/>
        <end position="25"/>
    </location>
</feature>
<dbReference type="InterPro" id="IPR052057">
    <property type="entry name" value="IS150/IS1296_orfA-like"/>
</dbReference>
<dbReference type="PANTHER" id="PTHR33795">
    <property type="entry name" value="INSERTION ELEMENT IS150 PROTEIN INSJ"/>
    <property type="match status" value="1"/>
</dbReference>
<evidence type="ECO:0000256" key="1">
    <source>
        <dbReference type="ARBA" id="ARBA00038232"/>
    </source>
</evidence>
<gene>
    <name evidence="6" type="ORF">LS41612_12860</name>
    <name evidence="7" type="ORF">NCTC10338_02137</name>
</gene>
<sequence length="303" mass="35357">MNTLTPYKHIYTLLIGVLSGVPLFIKVKIQATSRCNNKSHSFCTAPQKLGQKSNFWGAFILAKYDYEFKKKVVEAYFQVHGGYRQIALQFSISSGQGVVRRWVKQVTALGFVSLRKQERRSNYTIQFKLDVINYYLNSGESIRDVAHKFNLPNDSMVSLWTTAFRKHGFGGISPKTQGRPSMSDKPKKTKEEKKLSREQELERENELLRAELAFITYQMRQYANLLKNNKIFQSMSRKGNCLDNSPMENFFGLLKQEIYYGTIYTSFEEIKQAIDKYIYYYNYKRIKRKFGCSPVTYRVRLAA</sequence>
<evidence type="ECO:0000313" key="8">
    <source>
        <dbReference type="Proteomes" id="UP000238825"/>
    </source>
</evidence>
<keyword evidence="3" id="KW-0812">Transmembrane</keyword>
<evidence type="ECO:0000313" key="9">
    <source>
        <dbReference type="Proteomes" id="UP000255295"/>
    </source>
</evidence>
<dbReference type="Pfam" id="PF13518">
    <property type="entry name" value="HTH_28"/>
    <property type="match status" value="1"/>
</dbReference>
<dbReference type="InterPro" id="IPR001584">
    <property type="entry name" value="Integrase_cat-core"/>
</dbReference>
<reference evidence="6 8" key="1">
    <citation type="submission" date="2017-03" db="EMBL/GenBank/DDBJ databases">
        <title>The whole genome sequencing and assembly of Lysinibacillus sphaericus DSM 28T strain.</title>
        <authorList>
            <person name="Lee Y.-J."/>
            <person name="Yi H."/>
            <person name="Bahn Y.-S."/>
            <person name="Kim J.F."/>
            <person name="Lee D.-W."/>
        </authorList>
    </citation>
    <scope>NUCLEOTIDE SEQUENCE [LARGE SCALE GENOMIC DNA]</scope>
    <source>
        <strain evidence="6 8">DSM 28</strain>
    </source>
</reference>
<feature type="compositionally biased region" description="Basic and acidic residues" evidence="2">
    <location>
        <begin position="182"/>
        <end position="199"/>
    </location>
</feature>
<dbReference type="Gene3D" id="1.10.10.60">
    <property type="entry name" value="Homeodomain-like"/>
    <property type="match status" value="1"/>
</dbReference>
<dbReference type="EMBL" id="UFSZ01000001">
    <property type="protein sequence ID" value="SUV17050.1"/>
    <property type="molecule type" value="Genomic_DNA"/>
</dbReference>
<dbReference type="Proteomes" id="UP000255295">
    <property type="component" value="Unassembled WGS sequence"/>
</dbReference>
<evidence type="ECO:0000259" key="5">
    <source>
        <dbReference type="Pfam" id="PF13518"/>
    </source>
</evidence>
<dbReference type="InterPro" id="IPR055247">
    <property type="entry name" value="InsJ-like_HTH"/>
</dbReference>
<dbReference type="Proteomes" id="UP000238825">
    <property type="component" value="Chromosome"/>
</dbReference>
<dbReference type="GO" id="GO:0043565">
    <property type="term" value="F:sequence-specific DNA binding"/>
    <property type="evidence" value="ECO:0007669"/>
    <property type="project" value="InterPro"/>
</dbReference>
<accession>A0A2S0K115</accession>
<evidence type="ECO:0000313" key="6">
    <source>
        <dbReference type="EMBL" id="AVK97090.1"/>
    </source>
</evidence>
<dbReference type="Pfam" id="PF13333">
    <property type="entry name" value="rve_2"/>
    <property type="match status" value="1"/>
</dbReference>
<dbReference type="Gene3D" id="3.30.420.10">
    <property type="entry name" value="Ribonuclease H-like superfamily/Ribonuclease H"/>
    <property type="match status" value="1"/>
</dbReference>
<evidence type="ECO:0000259" key="4">
    <source>
        <dbReference type="Pfam" id="PF13333"/>
    </source>
</evidence>
<reference evidence="7 9" key="2">
    <citation type="submission" date="2018-06" db="EMBL/GenBank/DDBJ databases">
        <authorList>
            <consortium name="Pathogen Informatics"/>
            <person name="Doyle S."/>
        </authorList>
    </citation>
    <scope>NUCLEOTIDE SEQUENCE [LARGE SCALE GENOMIC DNA]</scope>
    <source>
        <strain evidence="7 9">NCTC10338</strain>
    </source>
</reference>
<feature type="domain" description="Insertion element IS150 protein InsJ-like helix-turn-helix" evidence="5">
    <location>
        <begin position="127"/>
        <end position="180"/>
    </location>
</feature>
<organism evidence="6 8">
    <name type="scientific">Lysinibacillus sphaericus</name>
    <name type="common">Bacillus sphaericus</name>
    <dbReference type="NCBI Taxonomy" id="1421"/>
    <lineage>
        <taxon>Bacteria</taxon>
        <taxon>Bacillati</taxon>
        <taxon>Bacillota</taxon>
        <taxon>Bacilli</taxon>
        <taxon>Bacillales</taxon>
        <taxon>Bacillaceae</taxon>
        <taxon>Lysinibacillus</taxon>
    </lineage>
</organism>
<keyword evidence="3" id="KW-1133">Transmembrane helix</keyword>
<evidence type="ECO:0000256" key="3">
    <source>
        <dbReference type="SAM" id="Phobius"/>
    </source>
</evidence>
<dbReference type="InterPro" id="IPR036397">
    <property type="entry name" value="RNaseH_sf"/>
</dbReference>
<dbReference type="AlphaFoldDB" id="A0A2S0K115"/>